<dbReference type="OrthoDB" id="4734796at2"/>
<evidence type="ECO:0000259" key="4">
    <source>
        <dbReference type="Pfam" id="PF10145"/>
    </source>
</evidence>
<keyword evidence="1" id="KW-1188">Viral release from host cell</keyword>
<sequence length="1248" mass="127351">MAAELAAGYLSLTVRYKEAQKGIGALFDNAQKQALRSGDKAGSDFSRAALASGTKGNSPSKWWSPFTRGAAAEGQKAGQQFTKGAESATSRGRVTSLFSGAARTAQAEGSAAGSRFGEGFKTALKASGVVAAAGALAVGFKAAITTGVDFERTMNTLSGVTGATADQMGQLRQRAKDLGNDVSLSSTSAVDASQAMTELAKAGFTVDQSMTAAKGTLQLAAAAQISAAEAATIQANALQVFGLKADYAAKTADVLANTANATSADITDVAFAMQAGGSVASQFGLTLEDTAAAIGMLANNGIKGSDAGTLLKATLLALTDQSNPAQGAIQELGLTVYNASGQFVGMSSLLGQLGEAAKRMTPEMYQAATGTLFGSDAARLAGIAAKGGSEGYDQLRKAVEKQGAAADLAAAQNKGLPGVIERIKNAVETASISFFELIDGPLQSVGDGLTGFVNTMQTAFASDSVKQAASTLGTAIGGVGKAIGEIAQNVGPALISGLSEAVNLFERFKAVIIPLVAGFVAYKTTVLVIIGITKLWAAAQAILNIALTANPIGLIVAAIAALVAGVILAYKNSETFRKIVQTSWAAIKTVVGVAWSFLKTVFAAMKPAFEAIGIAAMWLWENAIKPAWEGIKQGIGLAWEVVSDIFNNWVRVGKIVGEGAMWLWNNAIKPAWDGIRTAISAAWDFVSPILDKFQAGWDSLKSGISGAANAIKDAVTAAFSGLGAVIKLPLKILGGFLSSIPTSVFGFEVPGADKLNQWGKSLQGFSGGGPVRGPGTGTSDSILAWLSDGEGVVTAKGMSNGGAGIVAALNAGWVPSASYLRDMMIPGFAEGLNPGANYLRSMVMKLWPQISSIGGRRSEDGFGEHSTGNALDIMIPGYDTPMGKALGDAVAAFVVKNAGILGLDGLIWRQTSYGYGGSLTDGKAMPDRGDDNQNHMNHLHVMLGKGRGSGAAAVGLPTSSVSLPSGGSASVSPLGFGSGSTGGGASSKQTREADDRISDLSNRLDVTEQELADLESNPKAKETTKQRKRDMVDKLKRDLQQAKDDRAGLDLQGGSSSGGSANNPIAKISEGLKELMPNFGELADTGVGGLTETLLPDGFSNPMDWGIFKAGSTLLKFFGGLRKESDGSPLLGEGGAAFANIAGSAMGGSGSGVVDAITGLLPQPFGGGIAQPGDFQGGNQLGRPGMDPAVGFVPGQNPGIGGGPMDQSTNVNFNGPVGANAGDVVNKVNDGYNSNWRRNFGTARVGAP</sequence>
<feature type="domain" description="ARB-07466-like C-terminal" evidence="5">
    <location>
        <begin position="830"/>
        <end position="936"/>
    </location>
</feature>
<evidence type="ECO:0000259" key="5">
    <source>
        <dbReference type="Pfam" id="PF26571"/>
    </source>
</evidence>
<dbReference type="NCBIfam" id="TIGR01760">
    <property type="entry name" value="tape_meas_TP901"/>
    <property type="match status" value="1"/>
</dbReference>
<evidence type="ECO:0000256" key="3">
    <source>
        <dbReference type="SAM" id="Phobius"/>
    </source>
</evidence>
<dbReference type="EMBL" id="PECM01000005">
    <property type="protein sequence ID" value="TEA07391.1"/>
    <property type="molecule type" value="Genomic_DNA"/>
</dbReference>
<feature type="compositionally biased region" description="Gly residues" evidence="2">
    <location>
        <begin position="976"/>
        <end position="985"/>
    </location>
</feature>
<keyword evidence="3" id="KW-1133">Transmembrane helix</keyword>
<dbReference type="EMBL" id="PECK01000008">
    <property type="protein sequence ID" value="TDZ92162.1"/>
    <property type="molecule type" value="Genomic_DNA"/>
</dbReference>
<name>A0A4R8SC44_9MYCO</name>
<feature type="region of interest" description="Disordered" evidence="2">
    <location>
        <begin position="962"/>
        <end position="1063"/>
    </location>
</feature>
<gene>
    <name evidence="7" type="ORF">CCUG60883_01424</name>
    <name evidence="6" type="ORF">CCUG60885_04276</name>
</gene>
<evidence type="ECO:0000313" key="9">
    <source>
        <dbReference type="Proteomes" id="UP000295685"/>
    </source>
</evidence>
<dbReference type="RefSeq" id="WP_134148831.1">
    <property type="nucleotide sequence ID" value="NZ_PECK01000008.1"/>
</dbReference>
<feature type="compositionally biased region" description="Basic and acidic residues" evidence="2">
    <location>
        <begin position="1016"/>
        <end position="1048"/>
    </location>
</feature>
<keyword evidence="3" id="KW-0812">Transmembrane</keyword>
<organism evidence="6 9">
    <name type="scientific">Mycobacteroides salmoniphilum</name>
    <dbReference type="NCBI Taxonomy" id="404941"/>
    <lineage>
        <taxon>Bacteria</taxon>
        <taxon>Bacillati</taxon>
        <taxon>Actinomycetota</taxon>
        <taxon>Actinomycetes</taxon>
        <taxon>Mycobacteriales</taxon>
        <taxon>Mycobacteriaceae</taxon>
        <taxon>Mycobacteroides</taxon>
    </lineage>
</organism>
<keyword evidence="8" id="KW-1185">Reference proteome</keyword>
<dbReference type="Proteomes" id="UP000295685">
    <property type="component" value="Unassembled WGS sequence"/>
</dbReference>
<dbReference type="PANTHER" id="PTHR37813:SF1">
    <property type="entry name" value="FELS-2 PROPHAGE PROTEIN"/>
    <property type="match status" value="1"/>
</dbReference>
<dbReference type="Pfam" id="PF26571">
    <property type="entry name" value="VldE"/>
    <property type="match status" value="1"/>
</dbReference>
<reference evidence="8 9" key="1">
    <citation type="journal article" date="2019" name="Sci. Rep.">
        <title>Extended insight into the Mycobacterium chelonae-abscessus complex through whole genome sequencing of Mycobacterium salmoniphilum outbreak and Mycobacterium salmoniphilum-like strains.</title>
        <authorList>
            <person name="Behra P.R.K."/>
            <person name="Das S."/>
            <person name="Pettersson B.M.F."/>
            <person name="Shirreff L."/>
            <person name="DuCote T."/>
            <person name="Jacobsson K.G."/>
            <person name="Ennis D.G."/>
            <person name="Kirsebom L.A."/>
        </authorList>
    </citation>
    <scope>NUCLEOTIDE SEQUENCE [LARGE SCALE GENOMIC DNA]</scope>
    <source>
        <strain evidence="7 8">CCUG 60883</strain>
        <strain evidence="6 9">CCUG 60885</strain>
    </source>
</reference>
<feature type="transmembrane region" description="Helical" evidence="3">
    <location>
        <begin position="511"/>
        <end position="533"/>
    </location>
</feature>
<evidence type="ECO:0000256" key="2">
    <source>
        <dbReference type="SAM" id="MobiDB-lite"/>
    </source>
</evidence>
<comment type="caution">
    <text evidence="6">The sequence shown here is derived from an EMBL/GenBank/DDBJ whole genome shotgun (WGS) entry which is preliminary data.</text>
</comment>
<evidence type="ECO:0000313" key="8">
    <source>
        <dbReference type="Proteomes" id="UP000294844"/>
    </source>
</evidence>
<feature type="compositionally biased region" description="Low complexity" evidence="2">
    <location>
        <begin position="962"/>
        <end position="975"/>
    </location>
</feature>
<keyword evidence="3" id="KW-0472">Membrane</keyword>
<dbReference type="Proteomes" id="UP000294844">
    <property type="component" value="Unassembled WGS sequence"/>
</dbReference>
<dbReference type="InterPro" id="IPR010090">
    <property type="entry name" value="Phage_tape_meas"/>
</dbReference>
<feature type="transmembrane region" description="Helical" evidence="3">
    <location>
        <begin position="545"/>
        <end position="570"/>
    </location>
</feature>
<dbReference type="Pfam" id="PF10145">
    <property type="entry name" value="PhageMin_Tail"/>
    <property type="match status" value="1"/>
</dbReference>
<dbReference type="PANTHER" id="PTHR37813">
    <property type="entry name" value="FELS-2 PROPHAGE PROTEIN"/>
    <property type="match status" value="1"/>
</dbReference>
<dbReference type="InterPro" id="IPR058593">
    <property type="entry name" value="ARB_07466-like_C"/>
</dbReference>
<evidence type="ECO:0000313" key="7">
    <source>
        <dbReference type="EMBL" id="TEA07391.1"/>
    </source>
</evidence>
<evidence type="ECO:0000256" key="1">
    <source>
        <dbReference type="ARBA" id="ARBA00022612"/>
    </source>
</evidence>
<feature type="domain" description="Phage tail tape measure protein" evidence="4">
    <location>
        <begin position="172"/>
        <end position="374"/>
    </location>
</feature>
<proteinExistence type="predicted"/>
<feature type="compositionally biased region" description="Basic and acidic residues" evidence="2">
    <location>
        <begin position="989"/>
        <end position="998"/>
    </location>
</feature>
<accession>A0A4R8SC44</accession>
<evidence type="ECO:0000313" key="6">
    <source>
        <dbReference type="EMBL" id="TDZ92162.1"/>
    </source>
</evidence>
<dbReference type="AlphaFoldDB" id="A0A4R8SC44"/>
<protein>
    <submittedName>
        <fullName evidence="6">Phage-related minor tail protein</fullName>
    </submittedName>
</protein>